<sequence>MSTLDVNALLREQWEEHWTGQVRPRLVGLTDEEYFWEPVPGCWNVRPRGTSTAALQGGSGTMTIDFAFDAPSPEPVTTIAWRLGHLLVAVLGARNAAHFGGPPTDYLGYDYPTGAADALDRLDAATAAWSAGVASLGEEGLSRPCGPAEGDLAGRPFAHLVLLVHRELLHHLAEVCLLRDLHHHGRGEGVRR</sequence>
<reference evidence="2 3" key="1">
    <citation type="submission" date="2024-09" db="EMBL/GenBank/DDBJ databases">
        <authorList>
            <person name="Sun Q."/>
            <person name="Mori K."/>
        </authorList>
    </citation>
    <scope>NUCLEOTIDE SEQUENCE [LARGE SCALE GENOMIC DNA]</scope>
    <source>
        <strain evidence="2 3">TISTR 1856</strain>
    </source>
</reference>
<accession>A0ABV5LPC9</accession>
<evidence type="ECO:0000259" key="1">
    <source>
        <dbReference type="Pfam" id="PF12867"/>
    </source>
</evidence>
<proteinExistence type="predicted"/>
<gene>
    <name evidence="2" type="ORF">ACFFVI_03090</name>
</gene>
<dbReference type="SUPFAM" id="SSF109854">
    <property type="entry name" value="DinB/YfiT-like putative metalloenzymes"/>
    <property type="match status" value="1"/>
</dbReference>
<protein>
    <submittedName>
        <fullName evidence="2">DinB family protein</fullName>
    </submittedName>
</protein>
<dbReference type="RefSeq" id="WP_380139644.1">
    <property type="nucleotide sequence ID" value="NZ_JBHLUI010000012.1"/>
</dbReference>
<keyword evidence="3" id="KW-1185">Reference proteome</keyword>
<dbReference type="Proteomes" id="UP001589748">
    <property type="component" value="Unassembled WGS sequence"/>
</dbReference>
<name>A0ABV5LPC9_9ACTN</name>
<dbReference type="InterPro" id="IPR034660">
    <property type="entry name" value="DinB/YfiT-like"/>
</dbReference>
<dbReference type="Pfam" id="PF12867">
    <property type="entry name" value="DinB_2"/>
    <property type="match status" value="1"/>
</dbReference>
<dbReference type="InterPro" id="IPR024775">
    <property type="entry name" value="DinB-like"/>
</dbReference>
<comment type="caution">
    <text evidence="2">The sequence shown here is derived from an EMBL/GenBank/DDBJ whole genome shotgun (WGS) entry which is preliminary data.</text>
</comment>
<evidence type="ECO:0000313" key="3">
    <source>
        <dbReference type="Proteomes" id="UP001589748"/>
    </source>
</evidence>
<dbReference type="EMBL" id="JBHMDM010000001">
    <property type="protein sequence ID" value="MFB9375947.1"/>
    <property type="molecule type" value="Genomic_DNA"/>
</dbReference>
<evidence type="ECO:0000313" key="2">
    <source>
        <dbReference type="EMBL" id="MFB9375947.1"/>
    </source>
</evidence>
<organism evidence="2 3">
    <name type="scientific">Kineococcus gynurae</name>
    <dbReference type="NCBI Taxonomy" id="452979"/>
    <lineage>
        <taxon>Bacteria</taxon>
        <taxon>Bacillati</taxon>
        <taxon>Actinomycetota</taxon>
        <taxon>Actinomycetes</taxon>
        <taxon>Kineosporiales</taxon>
        <taxon>Kineosporiaceae</taxon>
        <taxon>Kineococcus</taxon>
    </lineage>
</organism>
<feature type="domain" description="DinB-like" evidence="1">
    <location>
        <begin position="14"/>
        <end position="174"/>
    </location>
</feature>